<protein>
    <submittedName>
        <fullName evidence="1">Effector protein OEC54</fullName>
    </submittedName>
</protein>
<sequence length="71" mass="8195">MRYTHKCEISSCSRVVTTGLFGKNPELVEVCKRCKPYIIRQVLGFKIPNLNRGEKFCTDKRKLQLFGVRCG</sequence>
<feature type="non-terminal residue" evidence="1">
    <location>
        <position position="1"/>
    </location>
</feature>
<accession>A0A088QCS4</accession>
<proteinExistence type="evidence at transcript level"/>
<dbReference type="EMBL" id="KM220859">
    <property type="protein sequence ID" value="AIN81202.1"/>
    <property type="molecule type" value="mRNA"/>
</dbReference>
<dbReference type="AlphaFoldDB" id="A0A088QCS4"/>
<gene>
    <name evidence="1" type="primary">OEC54</name>
</gene>
<evidence type="ECO:0000313" key="1">
    <source>
        <dbReference type="EMBL" id="AIN81202.1"/>
    </source>
</evidence>
<dbReference type="IntAct" id="A0A088QCS4">
    <property type="interactions" value="1"/>
</dbReference>
<organism evidence="1">
    <name type="scientific">Golovinomyces orontii</name>
    <dbReference type="NCBI Taxonomy" id="62715"/>
    <lineage>
        <taxon>Eukaryota</taxon>
        <taxon>Fungi</taxon>
        <taxon>Dikarya</taxon>
        <taxon>Ascomycota</taxon>
        <taxon>Pezizomycotina</taxon>
        <taxon>Leotiomycetes</taxon>
        <taxon>Erysiphales</taxon>
        <taxon>Erysiphaceae</taxon>
        <taxon>Golovinomyces</taxon>
    </lineage>
</organism>
<name>A0A088QCS4_9PEZI</name>
<reference evidence="1" key="1">
    <citation type="journal article" date="2014" name="Cell Host Microbe">
        <title>Convergent targeting of a common host protein-network by pathogen effectors from three kingdoms of life.</title>
        <authorList>
            <person name="Wessling R."/>
            <person name="Epple P.M."/>
            <person name="Altmann S."/>
            <person name="He Y."/>
            <person name="Yang L."/>
            <person name="McDonald N."/>
            <person name="Wiley K."/>
            <person name="Bader K.C."/>
            <person name="Glaesser C."/>
            <person name="Mukhtar M.S."/>
            <person name="Haigis S."/>
            <person name="Ghamsari L."/>
            <person name="Stephens A.E."/>
            <person name="Ecker J.R."/>
            <person name="Vidal M."/>
            <person name="Jones J.D.G."/>
            <person name="Mayer K.F.X."/>
            <person name="Ver Loren van Themaat E."/>
            <person name="Schulze-Lefert P."/>
            <person name="Dangl J.L."/>
            <person name="Panstruga R."/>
            <person name="Braun P."/>
        </authorList>
    </citation>
    <scope>NUCLEOTIDE SEQUENCE</scope>
</reference>